<evidence type="ECO:0008006" key="5">
    <source>
        <dbReference type="Google" id="ProtNLM"/>
    </source>
</evidence>
<dbReference type="InterPro" id="IPR053721">
    <property type="entry name" value="Fimbrial_Adhesin_Reg"/>
</dbReference>
<organism evidence="3 4">
    <name type="scientific">Xanthomonas cassavae CFBP 4642</name>
    <dbReference type="NCBI Taxonomy" id="1219375"/>
    <lineage>
        <taxon>Bacteria</taxon>
        <taxon>Pseudomonadati</taxon>
        <taxon>Pseudomonadota</taxon>
        <taxon>Gammaproteobacteria</taxon>
        <taxon>Lysobacterales</taxon>
        <taxon>Lysobacteraceae</taxon>
        <taxon>Xanthomonas</taxon>
    </lineage>
</organism>
<reference evidence="3 4" key="1">
    <citation type="submission" date="2021-10" db="EMBL/GenBank/DDBJ databases">
        <title>Genome sequencing of Xanthomonas strains from NCPPB.</title>
        <authorList>
            <person name="Hussein R."/>
            <person name="Harrison J."/>
            <person name="Studholme D.J."/>
            <person name="Vicente J."/>
            <person name="Grant M."/>
        </authorList>
    </citation>
    <scope>NUCLEOTIDE SEQUENCE [LARGE SCALE GENOMIC DNA]</scope>
    <source>
        <strain evidence="3 4">NCPPB 101</strain>
    </source>
</reference>
<gene>
    <name evidence="3" type="ORF">LL965_15495</name>
</gene>
<evidence type="ECO:0000256" key="2">
    <source>
        <dbReference type="ARBA" id="ARBA00023163"/>
    </source>
</evidence>
<accession>A0ABS8HGZ0</accession>
<evidence type="ECO:0000313" key="4">
    <source>
        <dbReference type="Proteomes" id="UP001199206"/>
    </source>
</evidence>
<dbReference type="RefSeq" id="WP_226689992.1">
    <property type="nucleotide sequence ID" value="NZ_CAWLZN010000001.1"/>
</dbReference>
<keyword evidence="2" id="KW-0804">Transcription</keyword>
<evidence type="ECO:0000313" key="3">
    <source>
        <dbReference type="EMBL" id="MCC4621419.1"/>
    </source>
</evidence>
<evidence type="ECO:0000256" key="1">
    <source>
        <dbReference type="ARBA" id="ARBA00023015"/>
    </source>
</evidence>
<sequence>MTAPKPRIDGVQFDRVAASCRWRPYSLGAVRSILVDGASIAEAATAHQITAKHARVLMNRFLAKAEQQRLEEFMQVEPPKQPTALLESYANEIVTLRDKGYSADQIAAYLKKHGVVTNATKVRNFIRSNRA</sequence>
<dbReference type="EMBL" id="JAJGQJ010000041">
    <property type="protein sequence ID" value="MCC4621419.1"/>
    <property type="molecule type" value="Genomic_DNA"/>
</dbReference>
<keyword evidence="4" id="KW-1185">Reference proteome</keyword>
<name>A0ABS8HGZ0_9XANT</name>
<dbReference type="Gene3D" id="1.10.10.2690">
    <property type="match status" value="1"/>
</dbReference>
<keyword evidence="1" id="KW-0805">Transcription regulation</keyword>
<comment type="caution">
    <text evidence="3">The sequence shown here is derived from an EMBL/GenBank/DDBJ whole genome shotgun (WGS) entry which is preliminary data.</text>
</comment>
<protein>
    <recommendedName>
        <fullName evidence="5">Transposase</fullName>
    </recommendedName>
</protein>
<dbReference type="Proteomes" id="UP001199206">
    <property type="component" value="Unassembled WGS sequence"/>
</dbReference>
<proteinExistence type="predicted"/>